<dbReference type="NCBIfam" id="TIGR00751">
    <property type="entry name" value="menA"/>
    <property type="match status" value="1"/>
</dbReference>
<feature type="transmembrane region" description="Helical" evidence="8">
    <location>
        <begin position="234"/>
        <end position="261"/>
    </location>
</feature>
<feature type="transmembrane region" description="Helical" evidence="8">
    <location>
        <begin position="94"/>
        <end position="115"/>
    </location>
</feature>
<feature type="transmembrane region" description="Helical" evidence="8">
    <location>
        <begin position="12"/>
        <end position="34"/>
    </location>
</feature>
<evidence type="ECO:0000256" key="3">
    <source>
        <dbReference type="ARBA" id="ARBA00022475"/>
    </source>
</evidence>
<evidence type="ECO:0000256" key="6">
    <source>
        <dbReference type="ARBA" id="ARBA00022989"/>
    </source>
</evidence>
<evidence type="ECO:0000256" key="5">
    <source>
        <dbReference type="ARBA" id="ARBA00022692"/>
    </source>
</evidence>
<gene>
    <name evidence="8 10" type="primary">menA</name>
    <name evidence="10" type="ORF">GCM10023338_20800</name>
</gene>
<feature type="transmembrane region" description="Helical" evidence="8">
    <location>
        <begin position="175"/>
        <end position="196"/>
    </location>
</feature>
<comment type="pathway">
    <text evidence="8">Quinol/quinone metabolism; menaquinone biosynthesis; menaquinol from 1,4-dihydroxy-2-naphthoate: step 1/2.</text>
</comment>
<dbReference type="CDD" id="cd13962">
    <property type="entry name" value="PT_UbiA_UBIAD1"/>
    <property type="match status" value="1"/>
</dbReference>
<keyword evidence="11" id="KW-1185">Reference proteome</keyword>
<feature type="transmembrane region" description="Helical" evidence="8">
    <location>
        <begin position="208"/>
        <end position="228"/>
    </location>
</feature>
<comment type="subcellular location">
    <subcellularLocation>
        <location evidence="8">Cell membrane</location>
        <topology evidence="8">Multi-pass membrane protein</topology>
    </subcellularLocation>
    <subcellularLocation>
        <location evidence="1">Membrane</location>
        <topology evidence="1">Multi-pass membrane protein</topology>
    </subcellularLocation>
</comment>
<evidence type="ECO:0000256" key="1">
    <source>
        <dbReference type="ARBA" id="ARBA00004141"/>
    </source>
</evidence>
<dbReference type="PANTHER" id="PTHR13929">
    <property type="entry name" value="1,4-DIHYDROXY-2-NAPHTHOATE OCTAPRENYLTRANSFERASE"/>
    <property type="match status" value="1"/>
</dbReference>
<dbReference type="InterPro" id="IPR026046">
    <property type="entry name" value="UBIAD1"/>
</dbReference>
<evidence type="ECO:0000256" key="4">
    <source>
        <dbReference type="ARBA" id="ARBA00022679"/>
    </source>
</evidence>
<organism evidence="10 11">
    <name type="scientific">Wohlfahrtiimonas larvae</name>
    <dbReference type="NCBI Taxonomy" id="1157986"/>
    <lineage>
        <taxon>Bacteria</taxon>
        <taxon>Pseudomonadati</taxon>
        <taxon>Pseudomonadota</taxon>
        <taxon>Gammaproteobacteria</taxon>
        <taxon>Cardiobacteriales</taxon>
        <taxon>Ignatzschineriaceae</taxon>
        <taxon>Wohlfahrtiimonas</taxon>
    </lineage>
</organism>
<reference evidence="11" key="1">
    <citation type="journal article" date="2019" name="Int. J. Syst. Evol. Microbiol.">
        <title>The Global Catalogue of Microorganisms (GCM) 10K type strain sequencing project: providing services to taxonomists for standard genome sequencing and annotation.</title>
        <authorList>
            <consortium name="The Broad Institute Genomics Platform"/>
            <consortium name="The Broad Institute Genome Sequencing Center for Infectious Disease"/>
            <person name="Wu L."/>
            <person name="Ma J."/>
        </authorList>
    </citation>
    <scope>NUCLEOTIDE SEQUENCE [LARGE SCALE GENOMIC DNA]</scope>
    <source>
        <strain evidence="11">JCM 18424</strain>
    </source>
</reference>
<dbReference type="Gene3D" id="1.10.357.140">
    <property type="entry name" value="UbiA prenyltransferase"/>
    <property type="match status" value="1"/>
</dbReference>
<evidence type="ECO:0000256" key="7">
    <source>
        <dbReference type="ARBA" id="ARBA00023136"/>
    </source>
</evidence>
<comment type="caution">
    <text evidence="10">The sequence shown here is derived from an EMBL/GenBank/DDBJ whole genome shotgun (WGS) entry which is preliminary data.</text>
</comment>
<keyword evidence="5 8" id="KW-0812">Transmembrane</keyword>
<dbReference type="PIRSF" id="PIRSF005355">
    <property type="entry name" value="UBIAD1"/>
    <property type="match status" value="1"/>
</dbReference>
<feature type="transmembrane region" description="Helical" evidence="8">
    <location>
        <begin position="121"/>
        <end position="140"/>
    </location>
</feature>
<evidence type="ECO:0000256" key="9">
    <source>
        <dbReference type="NCBIfam" id="TIGR00751"/>
    </source>
</evidence>
<evidence type="ECO:0000256" key="8">
    <source>
        <dbReference type="HAMAP-Rule" id="MF_01937"/>
    </source>
</evidence>
<protein>
    <recommendedName>
        <fullName evidence="8 9">1,4-dihydroxy-2-naphthoate octaprenyltransferase</fullName>
        <shortName evidence="8">DHNA-octaprenyltransferase</shortName>
        <ecNumber evidence="8 9">2.5.1.74</ecNumber>
    </recommendedName>
</protein>
<evidence type="ECO:0000313" key="11">
    <source>
        <dbReference type="Proteomes" id="UP001500631"/>
    </source>
</evidence>
<dbReference type="RefSeq" id="WP_077926403.1">
    <property type="nucleotide sequence ID" value="NZ_BAABKE010000008.1"/>
</dbReference>
<evidence type="ECO:0000313" key="10">
    <source>
        <dbReference type="EMBL" id="GAA5102946.1"/>
    </source>
</evidence>
<dbReference type="EC" id="2.5.1.74" evidence="8 9"/>
<keyword evidence="3 8" id="KW-1003">Cell membrane</keyword>
<keyword evidence="2 8" id="KW-0474">Menaquinone biosynthesis</keyword>
<comment type="similarity">
    <text evidence="8">Belongs to the MenA family. Type 1 subfamily.</text>
</comment>
<keyword evidence="6 8" id="KW-1133">Transmembrane helix</keyword>
<keyword evidence="7 8" id="KW-0472">Membrane</keyword>
<evidence type="ECO:0000256" key="2">
    <source>
        <dbReference type="ARBA" id="ARBA00022428"/>
    </source>
</evidence>
<comment type="catalytic activity">
    <reaction evidence="8">
        <text>an all-trans-polyprenyl diphosphate + 1,4-dihydroxy-2-naphthoate + H(+) = a 2-demethylmenaquinol + CO2 + diphosphate</text>
        <dbReference type="Rhea" id="RHEA:26478"/>
        <dbReference type="Rhea" id="RHEA-COMP:9563"/>
        <dbReference type="Rhea" id="RHEA-COMP:9564"/>
        <dbReference type="ChEBI" id="CHEBI:11173"/>
        <dbReference type="ChEBI" id="CHEBI:15378"/>
        <dbReference type="ChEBI" id="CHEBI:16526"/>
        <dbReference type="ChEBI" id="CHEBI:33019"/>
        <dbReference type="ChEBI" id="CHEBI:55437"/>
        <dbReference type="ChEBI" id="CHEBI:58914"/>
        <dbReference type="EC" id="2.5.1.74"/>
    </reaction>
</comment>
<dbReference type="EMBL" id="BAABKE010000008">
    <property type="protein sequence ID" value="GAA5102946.1"/>
    <property type="molecule type" value="Genomic_DNA"/>
</dbReference>
<dbReference type="Proteomes" id="UP001500631">
    <property type="component" value="Unassembled WGS sequence"/>
</dbReference>
<proteinExistence type="inferred from homology"/>
<sequence>MSHQFYKAWLSSFRLQTLPLAVATILIANALAYWHGKFSFQIFGLTLLTAILLQITSNLANDYGDFSKQTDTLDRIGPLRGIHQGIITLGQLRVVLCLTICISVLSGLWLLVISTQSIEQLYFFIALGALSIIAAVTYTVGKKPYGYIGLGDLSVLIFFGFVGIMGSYYLQTNEFGVWLILPAIFSGFLSMGVLNINNMRDYDQDDKAGKRTLVVIMGLSWAKSYQISLLLTSLGVLMIFVVSYLPLTSLWIFIILVPLYLRQVYELSIDNRQIGDLLIPMVRLNLSTALLLSLAIIFSVP</sequence>
<feature type="transmembrane region" description="Helical" evidence="8">
    <location>
        <begin position="282"/>
        <end position="300"/>
    </location>
</feature>
<feature type="transmembrane region" description="Helical" evidence="8">
    <location>
        <begin position="40"/>
        <end position="60"/>
    </location>
</feature>
<feature type="transmembrane region" description="Helical" evidence="8">
    <location>
        <begin position="147"/>
        <end position="169"/>
    </location>
</feature>
<keyword evidence="4 8" id="KW-0808">Transferase</keyword>
<dbReference type="InterPro" id="IPR004657">
    <property type="entry name" value="MenA"/>
</dbReference>
<name>A0ABP9MWR5_9GAMM</name>
<dbReference type="HAMAP" id="MF_01937">
    <property type="entry name" value="MenA_1"/>
    <property type="match status" value="1"/>
</dbReference>
<dbReference type="PANTHER" id="PTHR13929:SF0">
    <property type="entry name" value="UBIA PRENYLTRANSFERASE DOMAIN-CONTAINING PROTEIN 1"/>
    <property type="match status" value="1"/>
</dbReference>
<dbReference type="InterPro" id="IPR044878">
    <property type="entry name" value="UbiA_sf"/>
</dbReference>
<comment type="function">
    <text evidence="8">Conversion of 1,4-dihydroxy-2-naphthoate (DHNA) to demethylmenaquinone (DMK).</text>
</comment>
<dbReference type="InterPro" id="IPR000537">
    <property type="entry name" value="UbiA_prenyltransferase"/>
</dbReference>
<accession>A0ABP9MWR5</accession>
<dbReference type="Pfam" id="PF01040">
    <property type="entry name" value="UbiA"/>
    <property type="match status" value="1"/>
</dbReference>